<evidence type="ECO:0000313" key="3">
    <source>
        <dbReference type="EnsemblPlants" id="Zm00001eb336490_P001"/>
    </source>
</evidence>
<proteinExistence type="evidence at protein level"/>
<dbReference type="AlphaFoldDB" id="A0A804QKN0"/>
<reference evidence="4" key="1">
    <citation type="journal article" date="2009" name="Science">
        <title>The B73 maize genome: complexity, diversity, and dynamics.</title>
        <authorList>
            <person name="Schnable P.S."/>
            <person name="Ware D."/>
            <person name="Fulton R.S."/>
            <person name="Stein J.C."/>
            <person name="Wei F."/>
            <person name="Pasternak S."/>
            <person name="Liang C."/>
            <person name="Zhang J."/>
            <person name="Fulton L."/>
            <person name="Graves T.A."/>
            <person name="Minx P."/>
            <person name="Reily A.D."/>
            <person name="Courtney L."/>
            <person name="Kruchowski S.S."/>
            <person name="Tomlinson C."/>
            <person name="Strong C."/>
            <person name="Delehaunty K."/>
            <person name="Fronick C."/>
            <person name="Courtney B."/>
            <person name="Rock S.M."/>
            <person name="Belter E."/>
            <person name="Du F."/>
            <person name="Kim K."/>
            <person name="Abbott R.M."/>
            <person name="Cotton M."/>
            <person name="Levy A."/>
            <person name="Marchetto P."/>
            <person name="Ochoa K."/>
            <person name="Jackson S.M."/>
            <person name="Gillam B."/>
            <person name="Chen W."/>
            <person name="Yan L."/>
            <person name="Higginbotham J."/>
            <person name="Cardenas M."/>
            <person name="Waligorski J."/>
            <person name="Applebaum E."/>
            <person name="Phelps L."/>
            <person name="Falcone J."/>
            <person name="Kanchi K."/>
            <person name="Thane T."/>
            <person name="Scimone A."/>
            <person name="Thane N."/>
            <person name="Henke J."/>
            <person name="Wang T."/>
            <person name="Ruppert J."/>
            <person name="Shah N."/>
            <person name="Rotter K."/>
            <person name="Hodges J."/>
            <person name="Ingenthron E."/>
            <person name="Cordes M."/>
            <person name="Kohlberg S."/>
            <person name="Sgro J."/>
            <person name="Delgado B."/>
            <person name="Mead K."/>
            <person name="Chinwalla A."/>
            <person name="Leonard S."/>
            <person name="Crouse K."/>
            <person name="Collura K."/>
            <person name="Kudrna D."/>
            <person name="Currie J."/>
            <person name="He R."/>
            <person name="Angelova A."/>
            <person name="Rajasekar S."/>
            <person name="Mueller T."/>
            <person name="Lomeli R."/>
            <person name="Scara G."/>
            <person name="Ko A."/>
            <person name="Delaney K."/>
            <person name="Wissotski M."/>
            <person name="Lopez G."/>
            <person name="Campos D."/>
            <person name="Braidotti M."/>
            <person name="Ashley E."/>
            <person name="Golser W."/>
            <person name="Kim H."/>
            <person name="Lee S."/>
            <person name="Lin J."/>
            <person name="Dujmic Z."/>
            <person name="Kim W."/>
            <person name="Talag J."/>
            <person name="Zuccolo A."/>
            <person name="Fan C."/>
            <person name="Sebastian A."/>
            <person name="Kramer M."/>
            <person name="Spiegel L."/>
            <person name="Nascimento L."/>
            <person name="Zutavern T."/>
            <person name="Miller B."/>
            <person name="Ambroise C."/>
            <person name="Muller S."/>
            <person name="Spooner W."/>
            <person name="Narechania A."/>
            <person name="Ren L."/>
            <person name="Wei S."/>
            <person name="Kumari S."/>
            <person name="Faga B."/>
            <person name="Levy M.J."/>
            <person name="McMahan L."/>
            <person name="Van Buren P."/>
            <person name="Vaughn M.W."/>
            <person name="Ying K."/>
            <person name="Yeh C.-T."/>
            <person name="Emrich S.J."/>
            <person name="Jia Y."/>
            <person name="Kalyanaraman A."/>
            <person name="Hsia A.-P."/>
            <person name="Barbazuk W.B."/>
            <person name="Baucom R.S."/>
            <person name="Brutnell T.P."/>
            <person name="Carpita N.C."/>
            <person name="Chaparro C."/>
            <person name="Chia J.-M."/>
            <person name="Deragon J.-M."/>
            <person name="Estill J.C."/>
            <person name="Fu Y."/>
            <person name="Jeddeloh J.A."/>
            <person name="Han Y."/>
            <person name="Lee H."/>
            <person name="Li P."/>
            <person name="Lisch D.R."/>
            <person name="Liu S."/>
            <person name="Liu Z."/>
            <person name="Nagel D.H."/>
            <person name="McCann M.C."/>
            <person name="SanMiguel P."/>
            <person name="Myers A.M."/>
            <person name="Nettleton D."/>
            <person name="Nguyen J."/>
            <person name="Penning B.W."/>
            <person name="Ponnala L."/>
            <person name="Schneider K.L."/>
            <person name="Schwartz D.C."/>
            <person name="Sharma A."/>
            <person name="Soderlund C."/>
            <person name="Springer N.M."/>
            <person name="Sun Q."/>
            <person name="Wang H."/>
            <person name="Waterman M."/>
            <person name="Westerman R."/>
            <person name="Wolfgruber T.K."/>
            <person name="Yang L."/>
            <person name="Yu Y."/>
            <person name="Zhang L."/>
            <person name="Zhou S."/>
            <person name="Zhu Q."/>
            <person name="Bennetzen J.L."/>
            <person name="Dawe R.K."/>
            <person name="Jiang J."/>
            <person name="Jiang N."/>
            <person name="Presting G.G."/>
            <person name="Wessler S.R."/>
            <person name="Aluru S."/>
            <person name="Martienssen R.A."/>
            <person name="Clifton S.W."/>
            <person name="McCombie W.R."/>
            <person name="Wing R.A."/>
            <person name="Wilson R.K."/>
        </authorList>
    </citation>
    <scope>NUCLEOTIDE SEQUENCE [LARGE SCALE GENOMIC DNA]</scope>
    <source>
        <strain evidence="4">cv. B73</strain>
    </source>
</reference>
<dbReference type="Gramene" id="Zm00001eb336490_T001">
    <property type="protein sequence ID" value="Zm00001eb336490_P001"/>
    <property type="gene ID" value="Zm00001eb336490"/>
</dbReference>
<reference evidence="3" key="3">
    <citation type="submission" date="2021-05" db="UniProtKB">
        <authorList>
            <consortium name="EnsemblPlants"/>
        </authorList>
    </citation>
    <scope>IDENTIFICATION</scope>
    <source>
        <strain evidence="3">cv. B73</strain>
    </source>
</reference>
<dbReference type="InterPro" id="IPR000073">
    <property type="entry name" value="AB_hydrolase_1"/>
</dbReference>
<dbReference type="Proteomes" id="UP000007305">
    <property type="component" value="Chromosome 8"/>
</dbReference>
<evidence type="ECO:0000256" key="1">
    <source>
        <dbReference type="SAM" id="MobiDB-lite"/>
    </source>
</evidence>
<accession>A0A804QKN0</accession>
<evidence type="ECO:0007829" key="5">
    <source>
        <dbReference type="PeptideAtlas" id="A0A804QKN0"/>
    </source>
</evidence>
<protein>
    <recommendedName>
        <fullName evidence="2">AB hydrolase-1 domain-containing protein</fullName>
    </recommendedName>
</protein>
<dbReference type="SUPFAM" id="SSF53474">
    <property type="entry name" value="alpha/beta-Hydrolases"/>
    <property type="match status" value="1"/>
</dbReference>
<dbReference type="InterPro" id="IPR052370">
    <property type="entry name" value="Meta-cleavage_hydrolase"/>
</dbReference>
<evidence type="ECO:0000259" key="2">
    <source>
        <dbReference type="Pfam" id="PF12697"/>
    </source>
</evidence>
<dbReference type="InParanoid" id="A0A804QKN0"/>
<gene>
    <name evidence="3" type="primary">LOC100285935</name>
</gene>
<feature type="region of interest" description="Disordered" evidence="1">
    <location>
        <begin position="330"/>
        <end position="385"/>
    </location>
</feature>
<keyword evidence="4" id="KW-1185">Reference proteome</keyword>
<evidence type="ECO:0000313" key="4">
    <source>
        <dbReference type="Proteomes" id="UP000007305"/>
    </source>
</evidence>
<reference evidence="3" key="2">
    <citation type="submission" date="2019-07" db="EMBL/GenBank/DDBJ databases">
        <authorList>
            <person name="Seetharam A."/>
            <person name="Woodhouse M."/>
            <person name="Cannon E."/>
        </authorList>
    </citation>
    <scope>NUCLEOTIDE SEQUENCE [LARGE SCALE GENOMIC DNA]</scope>
    <source>
        <strain evidence="3">cv. B73</strain>
    </source>
</reference>
<sequence>MGFGVVHLLDAVFRRMFRSAGLRPGSATVNAEDDTVIHYWAHPSLLRPPPSDSDSEQRQPVVVLIHGFGPDPTWQWAAQAGPLSRHFRLVVPTLLFFGASGTRAPARSDASQAAALAALLAGPGQQHLPGLGAGRTVHVVGTSYGGLVAYHLARELERQGGGVRVGKVVLCDSDACKGAEDDRALAARSGVAEVAELLAPADTRALRRLMAVCAHRPVKYVPECLLRDMLRVCAHSPRDMLRPASIVFKPCAFMHMYAEILRGQEGGEDGAHQRDRHRRRLRACSAASGTYSPLNTTRACTPIRSLRLRKYGMYYEHEHIDELTAGGAHHLGRVRPDLPGGQSAQGEREARGEGDGEGDPQRGAPAAAGGQQALQPSPPRLPAAPFLHRRLTSNGSAQAKQLIARSAAAFCFRRSCLFVEWRGGAAAFCFCFSPWLACFEIQEGGNVQILPCV</sequence>
<name>A0A804QKN0_MAIZE</name>
<dbReference type="EnsemblPlants" id="Zm00001eb336490_T001">
    <property type="protein sequence ID" value="Zm00001eb336490_P001"/>
    <property type="gene ID" value="Zm00001eb336490"/>
</dbReference>
<dbReference type="InterPro" id="IPR029058">
    <property type="entry name" value="AB_hydrolase_fold"/>
</dbReference>
<dbReference type="Pfam" id="PF12697">
    <property type="entry name" value="Abhydrolase_6"/>
    <property type="match status" value="1"/>
</dbReference>
<organism evidence="3 4">
    <name type="scientific">Zea mays</name>
    <name type="common">Maize</name>
    <dbReference type="NCBI Taxonomy" id="4577"/>
    <lineage>
        <taxon>Eukaryota</taxon>
        <taxon>Viridiplantae</taxon>
        <taxon>Streptophyta</taxon>
        <taxon>Embryophyta</taxon>
        <taxon>Tracheophyta</taxon>
        <taxon>Spermatophyta</taxon>
        <taxon>Magnoliopsida</taxon>
        <taxon>Liliopsida</taxon>
        <taxon>Poales</taxon>
        <taxon>Poaceae</taxon>
        <taxon>PACMAD clade</taxon>
        <taxon>Panicoideae</taxon>
        <taxon>Andropogonodae</taxon>
        <taxon>Andropogoneae</taxon>
        <taxon>Tripsacinae</taxon>
        <taxon>Zea</taxon>
    </lineage>
</organism>
<feature type="domain" description="AB hydrolase-1" evidence="2">
    <location>
        <begin position="62"/>
        <end position="234"/>
    </location>
</feature>
<dbReference type="PANTHER" id="PTHR43139:SF14">
    <property type="entry name" value="OS01G0168800 PROTEIN"/>
    <property type="match status" value="1"/>
</dbReference>
<dbReference type="PANTHER" id="PTHR43139">
    <property type="entry name" value="SI:DKEY-122A22.2"/>
    <property type="match status" value="1"/>
</dbReference>
<keyword evidence="5" id="KW-1267">Proteomics identification</keyword>
<feature type="compositionally biased region" description="Low complexity" evidence="1">
    <location>
        <begin position="361"/>
        <end position="375"/>
    </location>
</feature>
<dbReference type="Gene3D" id="3.40.50.1820">
    <property type="entry name" value="alpha/beta hydrolase"/>
    <property type="match status" value="1"/>
</dbReference>